<evidence type="ECO:0000256" key="13">
    <source>
        <dbReference type="SAM" id="MobiDB-lite"/>
    </source>
</evidence>
<dbReference type="EMBL" id="OOIP01000022">
    <property type="protein sequence ID" value="SPO40848.1"/>
    <property type="molecule type" value="Genomic_DNA"/>
</dbReference>
<evidence type="ECO:0000256" key="11">
    <source>
        <dbReference type="ARBA" id="ARBA00048184"/>
    </source>
</evidence>
<name>A0A5C3F8T4_9BASI</name>
<evidence type="ECO:0000256" key="4">
    <source>
        <dbReference type="ARBA" id="ARBA00012614"/>
    </source>
</evidence>
<dbReference type="InterPro" id="IPR007235">
    <property type="entry name" value="Glyco_trans_28_C"/>
</dbReference>
<feature type="domain" description="Glycosyl transferase family 28 C-terminal" evidence="14">
    <location>
        <begin position="198"/>
        <end position="289"/>
    </location>
</feature>
<evidence type="ECO:0000256" key="1">
    <source>
        <dbReference type="ARBA" id="ARBA00004240"/>
    </source>
</evidence>
<reference evidence="15 16" key="1">
    <citation type="submission" date="2018-03" db="EMBL/GenBank/DDBJ databases">
        <authorList>
            <person name="Guldener U."/>
        </authorList>
    </citation>
    <scope>NUCLEOTIDE SEQUENCE [LARGE SCALE GENOMIC DNA]</scope>
    <source>
        <strain evidence="15 16">DAOM196992</strain>
    </source>
</reference>
<evidence type="ECO:0000256" key="7">
    <source>
        <dbReference type="ARBA" id="ARBA00022679"/>
    </source>
</evidence>
<evidence type="ECO:0000313" key="15">
    <source>
        <dbReference type="EMBL" id="SPO40848.1"/>
    </source>
</evidence>
<keyword evidence="7 12" id="KW-0808">Transferase</keyword>
<evidence type="ECO:0000256" key="5">
    <source>
        <dbReference type="ARBA" id="ARBA00017468"/>
    </source>
</evidence>
<comment type="function">
    <text evidence="9 12">Involved in protein N-glycosylation. Essential for the second step of the dolichol-linked oligosaccharide pathway.</text>
</comment>
<accession>A0A5C3F8T4</accession>
<dbReference type="EC" id="2.4.1.141" evidence="4 12"/>
<comment type="similarity">
    <text evidence="2 12">Belongs to the glycosyltransferase 28 family.</text>
</comment>
<organism evidence="15 16">
    <name type="scientific">Pseudozyma flocculosa</name>
    <dbReference type="NCBI Taxonomy" id="84751"/>
    <lineage>
        <taxon>Eukaryota</taxon>
        <taxon>Fungi</taxon>
        <taxon>Dikarya</taxon>
        <taxon>Basidiomycota</taxon>
        <taxon>Ustilaginomycotina</taxon>
        <taxon>Ustilaginomycetes</taxon>
        <taxon>Ustilaginales</taxon>
        <taxon>Ustilaginaceae</taxon>
        <taxon>Pseudozyma</taxon>
    </lineage>
</organism>
<dbReference type="AlphaFoldDB" id="A0A5C3F8T4"/>
<evidence type="ECO:0000313" key="16">
    <source>
        <dbReference type="Proteomes" id="UP000323386"/>
    </source>
</evidence>
<dbReference type="SUPFAM" id="SSF53756">
    <property type="entry name" value="UDP-Glycosyltransferase/glycogen phosphorylase"/>
    <property type="match status" value="1"/>
</dbReference>
<evidence type="ECO:0000256" key="3">
    <source>
        <dbReference type="ARBA" id="ARBA00011198"/>
    </source>
</evidence>
<comment type="catalytic activity">
    <reaction evidence="11">
        <text>an N-acetyl-alpha-D-glucosaminyl-diphospho-di-trans,poly-cis-dolichol + UDP-N-acetyl-alpha-D-glucosamine = an N,N'-diacetylchitobiosyl-diphospho-di-trans,poly-cis-dolichol + UDP + H(+)</text>
        <dbReference type="Rhea" id="RHEA:23380"/>
        <dbReference type="Rhea" id="RHEA-COMP:19507"/>
        <dbReference type="Rhea" id="RHEA-COMP:19510"/>
        <dbReference type="ChEBI" id="CHEBI:15378"/>
        <dbReference type="ChEBI" id="CHEBI:57269"/>
        <dbReference type="ChEBI" id="CHEBI:57705"/>
        <dbReference type="ChEBI" id="CHEBI:58223"/>
        <dbReference type="ChEBI" id="CHEBI:58427"/>
        <dbReference type="EC" id="2.4.1.141"/>
    </reaction>
</comment>
<evidence type="ECO:0000256" key="12">
    <source>
        <dbReference type="RuleBase" id="RU362128"/>
    </source>
</evidence>
<keyword evidence="16" id="KW-1185">Reference proteome</keyword>
<dbReference type="OrthoDB" id="20273at2759"/>
<dbReference type="InterPro" id="IPR039042">
    <property type="entry name" value="Alg13-like"/>
</dbReference>
<comment type="subcellular location">
    <subcellularLocation>
        <location evidence="1 12">Endoplasmic reticulum</location>
    </subcellularLocation>
</comment>
<keyword evidence="8 12" id="KW-0256">Endoplasmic reticulum</keyword>
<feature type="compositionally biased region" description="Low complexity" evidence="13">
    <location>
        <begin position="1"/>
        <end position="22"/>
    </location>
</feature>
<evidence type="ECO:0000256" key="9">
    <source>
        <dbReference type="ARBA" id="ARBA00024804"/>
    </source>
</evidence>
<dbReference type="PANTHER" id="PTHR12867">
    <property type="entry name" value="GLYCOSYL TRANSFERASE-RELATED"/>
    <property type="match status" value="1"/>
</dbReference>
<protein>
    <recommendedName>
        <fullName evidence="5 12">UDP-N-acetylglucosamine transferase subunit ALG13</fullName>
        <ecNumber evidence="4 12">2.4.1.141</ecNumber>
    </recommendedName>
    <alternativeName>
        <fullName evidence="10 12">Asparagine-linked glycosylation protein 13</fullName>
    </alternativeName>
</protein>
<evidence type="ECO:0000256" key="2">
    <source>
        <dbReference type="ARBA" id="ARBA00006962"/>
    </source>
</evidence>
<dbReference type="Proteomes" id="UP000323386">
    <property type="component" value="Unassembled WGS sequence"/>
</dbReference>
<evidence type="ECO:0000259" key="14">
    <source>
        <dbReference type="Pfam" id="PF04101"/>
    </source>
</evidence>
<dbReference type="Pfam" id="PF04101">
    <property type="entry name" value="Glyco_tran_28_C"/>
    <property type="match status" value="1"/>
</dbReference>
<evidence type="ECO:0000256" key="6">
    <source>
        <dbReference type="ARBA" id="ARBA00022676"/>
    </source>
</evidence>
<dbReference type="GO" id="GO:0006488">
    <property type="term" value="P:dolichol-linked oligosaccharide biosynthetic process"/>
    <property type="evidence" value="ECO:0007669"/>
    <property type="project" value="InterPro"/>
</dbReference>
<dbReference type="Gene3D" id="3.40.50.2000">
    <property type="entry name" value="Glycogen Phosphorylase B"/>
    <property type="match status" value="2"/>
</dbReference>
<dbReference type="GO" id="GO:0005783">
    <property type="term" value="C:endoplasmic reticulum"/>
    <property type="evidence" value="ECO:0007669"/>
    <property type="project" value="UniProtKB-SubCell"/>
</dbReference>
<evidence type="ECO:0000256" key="10">
    <source>
        <dbReference type="ARBA" id="ARBA00032061"/>
    </source>
</evidence>
<sequence length="313" mass="33754">MSIPASSSSSSSPQSSHSSSHPYDPDPRPTLRIFATVGTTRFDGLITQLVSAHFLSRLAQVYLPSHPSISPHVHLTIQYGKSSIADILADSSLASPDDGSQLIPEPGLRVIQGRRVYQNNLKHLPALDPGRTGTLNGLRIRHTRKVQDQVRDMVPGELGVADALQQALDAAKTGPTSTHPGTTDYLLGGALEATTADSIELEMLQFAPDLTQYIAEADVVVSHAGSGTIIETLRRQGRPPALIVVPNTSLMDNHQAELADALGREGYLVVAEEGRLAEQIQQALLDRQQGRIRPFPAFQPARFQQLVDGLMGF</sequence>
<proteinExistence type="inferred from homology"/>
<feature type="region of interest" description="Disordered" evidence="13">
    <location>
        <begin position="1"/>
        <end position="30"/>
    </location>
</feature>
<dbReference type="PANTHER" id="PTHR12867:SF6">
    <property type="entry name" value="N-ACETYLGLUCOSAMINYLDIPHOSPHODOLICHOL N-ACETYLGLUCOSAMINYLTRANSFERASE"/>
    <property type="match status" value="1"/>
</dbReference>
<keyword evidence="6 12" id="KW-0328">Glycosyltransferase</keyword>
<gene>
    <name evidence="12" type="primary">ALG13</name>
    <name evidence="15" type="ORF">PSFLO_06330</name>
</gene>
<comment type="subunit">
    <text evidence="3 12">Heterodimer with ALG14 to form a functional enzyme.</text>
</comment>
<evidence type="ECO:0000256" key="8">
    <source>
        <dbReference type="ARBA" id="ARBA00022824"/>
    </source>
</evidence>
<dbReference type="GO" id="GO:0004577">
    <property type="term" value="F:N-acetylglucosaminyldiphosphodolichol N-acetylglucosaminyltransferase activity"/>
    <property type="evidence" value="ECO:0007669"/>
    <property type="project" value="UniProtKB-EC"/>
</dbReference>